<dbReference type="SUPFAM" id="SSF47592">
    <property type="entry name" value="SWIB/MDM2 domain"/>
    <property type="match status" value="2"/>
</dbReference>
<dbReference type="AlphaFoldDB" id="A0A7J6F826"/>
<protein>
    <recommendedName>
        <fullName evidence="10">SWIB complex BAF60b domain-containing protein</fullName>
    </recommendedName>
</protein>
<dbReference type="Gene3D" id="1.10.10.60">
    <property type="entry name" value="Homeodomain-like"/>
    <property type="match status" value="1"/>
</dbReference>
<feature type="region of interest" description="Disordered" evidence="5">
    <location>
        <begin position="352"/>
        <end position="390"/>
    </location>
</feature>
<comment type="caution">
    <text evidence="8">The sequence shown here is derived from an EMBL/GenBank/DDBJ whole genome shotgun (WGS) entry which is preliminary data.</text>
</comment>
<dbReference type="SUPFAM" id="SSF109715">
    <property type="entry name" value="DEK C-terminal domain"/>
    <property type="match status" value="1"/>
</dbReference>
<reference evidence="8 9" key="1">
    <citation type="journal article" date="2020" name="bioRxiv">
        <title>Sequence and annotation of 42 cannabis genomes reveals extensive copy number variation in cannabinoid synthesis and pathogen resistance genes.</title>
        <authorList>
            <person name="Mckernan K.J."/>
            <person name="Helbert Y."/>
            <person name="Kane L.T."/>
            <person name="Ebling H."/>
            <person name="Zhang L."/>
            <person name="Liu B."/>
            <person name="Eaton Z."/>
            <person name="Mclaughlin S."/>
            <person name="Kingan S."/>
            <person name="Baybayan P."/>
            <person name="Concepcion G."/>
            <person name="Jordan M."/>
            <person name="Riva A."/>
            <person name="Barbazuk W."/>
            <person name="Harkins T."/>
        </authorList>
    </citation>
    <scope>NUCLEOTIDE SEQUENCE [LARGE SCALE GENOMIC DNA]</scope>
    <source>
        <strain evidence="9">cv. Jamaican Lion 4</strain>
        <tissue evidence="8">Leaf</tissue>
    </source>
</reference>
<dbReference type="EMBL" id="JAATIP010000146">
    <property type="protein sequence ID" value="KAF4366861.1"/>
    <property type="molecule type" value="Genomic_DNA"/>
</dbReference>
<evidence type="ECO:0000256" key="5">
    <source>
        <dbReference type="SAM" id="MobiDB-lite"/>
    </source>
</evidence>
<dbReference type="PANTHER" id="PTHR13844">
    <property type="entry name" value="SWI/SNF-RELATED MATRIX-ASSOCIATED ACTIN-DEPENDENT REGULATOR OF CHROMATIN SUBFAMILY D"/>
    <property type="match status" value="1"/>
</dbReference>
<evidence type="ECO:0000259" key="7">
    <source>
        <dbReference type="PROSITE" id="PS51998"/>
    </source>
</evidence>
<sequence length="450" mass="51530">MVSDEELVIRLREILCVSDLDTTTPSSVRRQLEADFGLALSDRKAFIREQIDIYLQSNLTKPQDQEEEVKEGDKGAEVAEVEQEEEGEAETEEGEDEDDSQGKDSRKGGSTKEEKVKKRGGFNKLCSLSPQLQEVVGEPELSRPEVVKKVWCHIRENNLQDPNNKRNIICDEPMRAIFRVKTINMFQMNKVLSKHIWPLSTEDGIVKQKQRADAIDDCQSEVESSKTVEEVEEEEEEEVKVKVKDSKPQKRKRGKSAEVDKGVKKKAGGFTKVCSLSPQLQLFIGESKLARTEVVRRLWRYIKENNLQDPKNKQNIICDKSLHTLFQVDIINMFQMNKALAAHIWPLKMEDEAPADSSQRDDKARQDQEEASPADSSQREKQSDEEQEEGKISYLTLPNWIVDVNRDLSETRRISCNDKLKISMMLAHDALKECASPIFKKIDLAHDQHH</sequence>
<dbReference type="Pfam" id="PF08766">
    <property type="entry name" value="DEK_C"/>
    <property type="match status" value="1"/>
</dbReference>
<gene>
    <name evidence="8" type="ORF">F8388_013926</name>
</gene>
<accession>A0A7J6F826</accession>
<feature type="domain" description="DM2" evidence="6">
    <location>
        <begin position="269"/>
        <end position="346"/>
    </location>
</feature>
<dbReference type="FunFam" id="1.10.245.10:FF:000004">
    <property type="entry name" value="Upstream activation factor subunit"/>
    <property type="match status" value="2"/>
</dbReference>
<evidence type="ECO:0000256" key="3">
    <source>
        <dbReference type="ARBA" id="ARBA00023163"/>
    </source>
</evidence>
<organism evidence="8 9">
    <name type="scientific">Cannabis sativa</name>
    <name type="common">Hemp</name>
    <name type="synonym">Marijuana</name>
    <dbReference type="NCBI Taxonomy" id="3483"/>
    <lineage>
        <taxon>Eukaryota</taxon>
        <taxon>Viridiplantae</taxon>
        <taxon>Streptophyta</taxon>
        <taxon>Embryophyta</taxon>
        <taxon>Tracheophyta</taxon>
        <taxon>Spermatophyta</taxon>
        <taxon>Magnoliopsida</taxon>
        <taxon>eudicotyledons</taxon>
        <taxon>Gunneridae</taxon>
        <taxon>Pentapetalae</taxon>
        <taxon>rosids</taxon>
        <taxon>fabids</taxon>
        <taxon>Rosales</taxon>
        <taxon>Cannabaceae</taxon>
        <taxon>Cannabis</taxon>
    </lineage>
</organism>
<dbReference type="PROSITE" id="PS51925">
    <property type="entry name" value="SWIB_MDM2"/>
    <property type="match status" value="2"/>
</dbReference>
<evidence type="ECO:0000313" key="8">
    <source>
        <dbReference type="EMBL" id="KAF4366861.1"/>
    </source>
</evidence>
<dbReference type="Gene3D" id="1.10.245.10">
    <property type="entry name" value="SWIB/MDM2 domain"/>
    <property type="match status" value="2"/>
</dbReference>
<dbReference type="Proteomes" id="UP000525078">
    <property type="component" value="Unassembled WGS sequence"/>
</dbReference>
<evidence type="ECO:0000259" key="6">
    <source>
        <dbReference type="PROSITE" id="PS51925"/>
    </source>
</evidence>
<evidence type="ECO:0000256" key="1">
    <source>
        <dbReference type="ARBA" id="ARBA00004123"/>
    </source>
</evidence>
<dbReference type="SMART" id="SM00151">
    <property type="entry name" value="SWIB"/>
    <property type="match status" value="2"/>
</dbReference>
<feature type="compositionally biased region" description="Basic and acidic residues" evidence="5">
    <location>
        <begin position="358"/>
        <end position="368"/>
    </location>
</feature>
<name>A0A7J6F826_CANSA</name>
<comment type="subcellular location">
    <subcellularLocation>
        <location evidence="1">Nucleus</location>
    </subcellularLocation>
</comment>
<proteinExistence type="predicted"/>
<evidence type="ECO:0008006" key="10">
    <source>
        <dbReference type="Google" id="ProtNLM"/>
    </source>
</evidence>
<dbReference type="InterPro" id="IPR036885">
    <property type="entry name" value="SWIB_MDM2_dom_sf"/>
</dbReference>
<feature type="region of interest" description="Disordered" evidence="5">
    <location>
        <begin position="59"/>
        <end position="116"/>
    </location>
</feature>
<dbReference type="InterPro" id="IPR019835">
    <property type="entry name" value="SWIB_domain"/>
</dbReference>
<keyword evidence="2" id="KW-0805">Transcription regulation</keyword>
<dbReference type="InterPro" id="IPR003121">
    <property type="entry name" value="SWIB_MDM2_domain"/>
</dbReference>
<feature type="domain" description="DEK-C" evidence="7">
    <location>
        <begin position="1"/>
        <end position="56"/>
    </location>
</feature>
<feature type="compositionally biased region" description="Basic and acidic residues" evidence="5">
    <location>
        <begin position="100"/>
        <end position="116"/>
    </location>
</feature>
<evidence type="ECO:0000256" key="2">
    <source>
        <dbReference type="ARBA" id="ARBA00023015"/>
    </source>
</evidence>
<dbReference type="GO" id="GO:0000500">
    <property type="term" value="C:RNA polymerase I upstream activating factor complex"/>
    <property type="evidence" value="ECO:0007669"/>
    <property type="project" value="UniProtKB-ARBA"/>
</dbReference>
<dbReference type="GO" id="GO:0001181">
    <property type="term" value="F:RNA polymerase I general transcription initiation factor activity"/>
    <property type="evidence" value="ECO:0007669"/>
    <property type="project" value="UniProtKB-ARBA"/>
</dbReference>
<dbReference type="CDD" id="cd10567">
    <property type="entry name" value="SWIB-MDM2_like"/>
    <property type="match status" value="2"/>
</dbReference>
<keyword evidence="3" id="KW-0804">Transcription</keyword>
<feature type="region of interest" description="Disordered" evidence="5">
    <location>
        <begin position="239"/>
        <end position="260"/>
    </location>
</feature>
<feature type="domain" description="DM2" evidence="6">
    <location>
        <begin position="121"/>
        <end position="198"/>
    </location>
</feature>
<dbReference type="Pfam" id="PF02201">
    <property type="entry name" value="SWIB"/>
    <property type="match status" value="2"/>
</dbReference>
<feature type="compositionally biased region" description="Basic and acidic residues" evidence="5">
    <location>
        <begin position="239"/>
        <end position="248"/>
    </location>
</feature>
<evidence type="ECO:0000256" key="4">
    <source>
        <dbReference type="ARBA" id="ARBA00023242"/>
    </source>
</evidence>
<keyword evidence="4" id="KW-0539">Nucleus</keyword>
<evidence type="ECO:0000313" key="9">
    <source>
        <dbReference type="Proteomes" id="UP000525078"/>
    </source>
</evidence>
<dbReference type="InterPro" id="IPR014876">
    <property type="entry name" value="DEK_C"/>
</dbReference>
<feature type="compositionally biased region" description="Acidic residues" evidence="5">
    <location>
        <begin position="79"/>
        <end position="99"/>
    </location>
</feature>
<dbReference type="PROSITE" id="PS51998">
    <property type="entry name" value="DEK_C"/>
    <property type="match status" value="1"/>
</dbReference>